<dbReference type="InterPro" id="IPR029510">
    <property type="entry name" value="Ald_DH_CS_GLU"/>
</dbReference>
<dbReference type="eggNOG" id="COG1012">
    <property type="taxonomic scope" value="Bacteria"/>
</dbReference>
<keyword evidence="2 4" id="KW-0560">Oxidoreductase</keyword>
<dbReference type="SUPFAM" id="SSF53720">
    <property type="entry name" value="ALDH-like"/>
    <property type="match status" value="1"/>
</dbReference>
<evidence type="ECO:0000313" key="7">
    <source>
        <dbReference type="Proteomes" id="UP000001817"/>
    </source>
</evidence>
<dbReference type="KEGG" id="bxb:DR64_1296"/>
<dbReference type="OrthoDB" id="6187633at2"/>
<dbReference type="KEGG" id="bxe:Bxe_A3599"/>
<dbReference type="GO" id="GO:0047113">
    <property type="term" value="F:aldehyde dehydrogenase (quinone) activity"/>
    <property type="evidence" value="ECO:0007669"/>
    <property type="project" value="UniProtKB-EC"/>
</dbReference>
<dbReference type="InterPro" id="IPR016163">
    <property type="entry name" value="Ald_DH_C"/>
</dbReference>
<sequence>MGHMNETPALPAWLDGSPKLLLIDGQPTPARSGRTFETINPTTGKALAQIAEADEKDIDLAVAAARRALDGPWGRFKPFDRQAVLLKLADLVETHFDELALLDTLDMGGPIRSTGAKRTRAIGLLRFYAGLATSIHGSTIDNSQAGEVISYTVKEPVGVVAAINPWNGPLGLAIWKIAPALAAGCTVVLKPAEQAPLSPLRFGELCLEAGIPQGVVNVVTGFAGAGAALAAHPGVDKVAFTGSTEVGQHIIRASAGNIKRVSLELGGKSPNIVFADANLDAAVPGAAMAVFANSGQICSAGTRLFVQRSIHEEFVERLSSFAKTLRVGNPLDPDTQLGPLVSEAQLKRVTSYLDKGREEGARAVAGGTRLQNDELKNGYFVEPTVFDGVKDDMAIAREEIFGPVISVLPFDTAEEAVQRGNDTEYGLGSGVWTRDIGNAHRVARGLRAGSVWVNCYQVMDPAVPFGGYKMSGYGRESGVEHMEEFLQTKAIWIKTD</sequence>
<dbReference type="GO" id="GO:0016620">
    <property type="term" value="F:oxidoreductase activity, acting on the aldehyde or oxo group of donors, NAD or NADP as acceptor"/>
    <property type="evidence" value="ECO:0007669"/>
    <property type="project" value="InterPro"/>
</dbReference>
<evidence type="ECO:0000256" key="3">
    <source>
        <dbReference type="PROSITE-ProRule" id="PRU10007"/>
    </source>
</evidence>
<accession>Q143U9</accession>
<proteinExistence type="inferred from homology"/>
<dbReference type="Gene3D" id="3.40.309.10">
    <property type="entry name" value="Aldehyde Dehydrogenase, Chain A, domain 2"/>
    <property type="match status" value="1"/>
</dbReference>
<evidence type="ECO:0000256" key="1">
    <source>
        <dbReference type="ARBA" id="ARBA00009986"/>
    </source>
</evidence>
<name>Q143U9_PARXL</name>
<dbReference type="PROSITE" id="PS00687">
    <property type="entry name" value="ALDEHYDE_DEHYDR_GLU"/>
    <property type="match status" value="1"/>
</dbReference>
<dbReference type="InterPro" id="IPR015590">
    <property type="entry name" value="Aldehyde_DH_dom"/>
</dbReference>
<feature type="domain" description="Aldehyde dehydrogenase" evidence="5">
    <location>
        <begin position="31"/>
        <end position="491"/>
    </location>
</feature>
<dbReference type="PROSITE" id="PS00070">
    <property type="entry name" value="ALDEHYDE_DEHYDR_CYS"/>
    <property type="match status" value="1"/>
</dbReference>
<comment type="similarity">
    <text evidence="1 4">Belongs to the aldehyde dehydrogenase family.</text>
</comment>
<dbReference type="InterPro" id="IPR016161">
    <property type="entry name" value="Ald_DH/histidinol_DH"/>
</dbReference>
<dbReference type="FunFam" id="3.40.605.10:FF:000007">
    <property type="entry name" value="NAD/NADP-dependent betaine aldehyde dehydrogenase"/>
    <property type="match status" value="1"/>
</dbReference>
<dbReference type="STRING" id="266265.Bxe_A3599"/>
<dbReference type="Proteomes" id="UP000001817">
    <property type="component" value="Chromosome 1"/>
</dbReference>
<evidence type="ECO:0000256" key="4">
    <source>
        <dbReference type="RuleBase" id="RU003345"/>
    </source>
</evidence>
<reference evidence="6 7" key="1">
    <citation type="journal article" date="2006" name="Proc. Natl. Acad. Sci. U.S.A.">
        <title>Burkholderia xenovorans LB400 harbors a multi-replicon, 9.73-Mbp genome shaped for versatility.</title>
        <authorList>
            <person name="Chain P.S."/>
            <person name="Denef V.J."/>
            <person name="Konstantinidis K.T."/>
            <person name="Vergez L.M."/>
            <person name="Agullo L."/>
            <person name="Reyes V.L."/>
            <person name="Hauser L."/>
            <person name="Cordova M."/>
            <person name="Gomez L."/>
            <person name="Gonzalez M."/>
            <person name="Land M."/>
            <person name="Lao V."/>
            <person name="Larimer F."/>
            <person name="LiPuma J.J."/>
            <person name="Mahenthiralingam E."/>
            <person name="Malfatti S.A."/>
            <person name="Marx C.J."/>
            <person name="Parnell J.J."/>
            <person name="Ramette A."/>
            <person name="Richardson P."/>
            <person name="Seeger M."/>
            <person name="Smith D."/>
            <person name="Spilker T."/>
            <person name="Sul W.J."/>
            <person name="Tsoi T.V."/>
            <person name="Ulrich L.E."/>
            <person name="Zhulin I.B."/>
            <person name="Tiedje J.M."/>
        </authorList>
    </citation>
    <scope>NUCLEOTIDE SEQUENCE [LARGE SCALE GENOMIC DNA]</scope>
    <source>
        <strain evidence="6 7">LB400</strain>
    </source>
</reference>
<dbReference type="InterPro" id="IPR016162">
    <property type="entry name" value="Ald_DH_N"/>
</dbReference>
<evidence type="ECO:0000259" key="5">
    <source>
        <dbReference type="Pfam" id="PF00171"/>
    </source>
</evidence>
<evidence type="ECO:0000313" key="6">
    <source>
        <dbReference type="EMBL" id="ABE29390.1"/>
    </source>
</evidence>
<dbReference type="Pfam" id="PF00171">
    <property type="entry name" value="Aldedh"/>
    <property type="match status" value="1"/>
</dbReference>
<dbReference type="PANTHER" id="PTHR11699">
    <property type="entry name" value="ALDEHYDE DEHYDROGENASE-RELATED"/>
    <property type="match status" value="1"/>
</dbReference>
<keyword evidence="7" id="KW-1185">Reference proteome</keyword>
<dbReference type="EMBL" id="CP000270">
    <property type="protein sequence ID" value="ABE29390.1"/>
    <property type="molecule type" value="Genomic_DNA"/>
</dbReference>
<dbReference type="InterPro" id="IPR016160">
    <property type="entry name" value="Ald_DH_CS_CYS"/>
</dbReference>
<dbReference type="Gene3D" id="3.40.605.10">
    <property type="entry name" value="Aldehyde Dehydrogenase, Chain A, domain 1"/>
    <property type="match status" value="1"/>
</dbReference>
<protein>
    <submittedName>
        <fullName evidence="6">Aldehyde dehydrogenase (Acceptor)</fullName>
        <ecNumber evidence="6">1.2.5.2</ecNumber>
    </submittedName>
</protein>
<dbReference type="EC" id="1.2.5.2" evidence="6"/>
<gene>
    <name evidence="6" type="ORF">Bxe_A3599</name>
</gene>
<organism evidence="6 7">
    <name type="scientific">Paraburkholderia xenovorans (strain LB400)</name>
    <dbReference type="NCBI Taxonomy" id="266265"/>
    <lineage>
        <taxon>Bacteria</taxon>
        <taxon>Pseudomonadati</taxon>
        <taxon>Pseudomonadota</taxon>
        <taxon>Betaproteobacteria</taxon>
        <taxon>Burkholderiales</taxon>
        <taxon>Burkholderiaceae</taxon>
        <taxon>Paraburkholderia</taxon>
    </lineage>
</organism>
<dbReference type="RefSeq" id="WP_011487160.1">
    <property type="nucleotide sequence ID" value="NC_007951.1"/>
</dbReference>
<dbReference type="AlphaFoldDB" id="Q143U9"/>
<feature type="active site" evidence="3">
    <location>
        <position position="264"/>
    </location>
</feature>
<dbReference type="FunFam" id="3.40.309.10:FF:000012">
    <property type="entry name" value="Betaine aldehyde dehydrogenase"/>
    <property type="match status" value="1"/>
</dbReference>
<evidence type="ECO:0000256" key="2">
    <source>
        <dbReference type="ARBA" id="ARBA00023002"/>
    </source>
</evidence>